<dbReference type="EMBL" id="CAJPEX010002155">
    <property type="protein sequence ID" value="CAG0920557.1"/>
    <property type="molecule type" value="Genomic_DNA"/>
</dbReference>
<dbReference type="AlphaFoldDB" id="A0A7R9BSG2"/>
<name>A0A7R9BSG2_9CRUS</name>
<dbReference type="EMBL" id="OA884192">
    <property type="protein sequence ID" value="CAD7280405.1"/>
    <property type="molecule type" value="Genomic_DNA"/>
</dbReference>
<organism evidence="2">
    <name type="scientific">Notodromas monacha</name>
    <dbReference type="NCBI Taxonomy" id="399045"/>
    <lineage>
        <taxon>Eukaryota</taxon>
        <taxon>Metazoa</taxon>
        <taxon>Ecdysozoa</taxon>
        <taxon>Arthropoda</taxon>
        <taxon>Crustacea</taxon>
        <taxon>Oligostraca</taxon>
        <taxon>Ostracoda</taxon>
        <taxon>Podocopa</taxon>
        <taxon>Podocopida</taxon>
        <taxon>Cypridocopina</taxon>
        <taxon>Cypridoidea</taxon>
        <taxon>Cyprididae</taxon>
        <taxon>Notodromas</taxon>
    </lineage>
</organism>
<proteinExistence type="predicted"/>
<sequence length="202" mass="23014">MCVFFSFAYSRQIRLQVFNIPVEFLRDCRKLCDINFGCIAGKRYYERRGEQPGFCGFQVWGSSTCPSSEDRRRRASSPNIRHGSRNGVSLDEVCESRVAVSAIEDLERLISEDRESADLVFSRTWASETMRRRSGATDSCIYAMRCKNLFFPSPLLWAPGGICRRGLRATVRASVWMMRYCSVRGWNVKPGFPVTVTYGAAL</sequence>
<feature type="region of interest" description="Disordered" evidence="1">
    <location>
        <begin position="64"/>
        <end position="83"/>
    </location>
</feature>
<evidence type="ECO:0000256" key="1">
    <source>
        <dbReference type="SAM" id="MobiDB-lite"/>
    </source>
</evidence>
<accession>A0A7R9BSG2</accession>
<evidence type="ECO:0000313" key="2">
    <source>
        <dbReference type="EMBL" id="CAD7280405.1"/>
    </source>
</evidence>
<evidence type="ECO:0000313" key="3">
    <source>
        <dbReference type="Proteomes" id="UP000678499"/>
    </source>
</evidence>
<reference evidence="2" key="1">
    <citation type="submission" date="2020-11" db="EMBL/GenBank/DDBJ databases">
        <authorList>
            <person name="Tran Van P."/>
        </authorList>
    </citation>
    <scope>NUCLEOTIDE SEQUENCE</scope>
</reference>
<gene>
    <name evidence="2" type="ORF">NMOB1V02_LOCUS8065</name>
</gene>
<keyword evidence="3" id="KW-1185">Reference proteome</keyword>
<protein>
    <submittedName>
        <fullName evidence="2">Uncharacterized protein</fullName>
    </submittedName>
</protein>
<dbReference type="Proteomes" id="UP000678499">
    <property type="component" value="Unassembled WGS sequence"/>
</dbReference>